<gene>
    <name evidence="1" type="ORF">BT93_L1093</name>
</gene>
<sequence>MLCFSQNRLLSSSLFVFPSALREHGLTTFNPPAAMASTVGPDQLPSHSQHVLVMRHGDRSDDSVDQSWWMRVPRPWDAPLAAAGQIRALETGKKLQAQLRFPIHRVITSPFRRCIETAQELIAGLSKMDGDAANVVAGEDGDSTDSPTSRIKVSIEYGMCEILNDVSLWYHPTGRESWGFDIKQLENSFPSGFVDPAPHQVYKEPASNAGEGVKVAASTYWKEARGHRIKAGYCGCAHLKRQIVRNGNSFTAKRFEIATNPEETGIERKPL</sequence>
<dbReference type="AlphaFoldDB" id="A0A8T0CR00"/>
<reference evidence="1" key="1">
    <citation type="submission" date="2020-05" db="EMBL/GenBank/DDBJ databases">
        <title>WGS assembly of Corymbia citriodora subspecies variegata.</title>
        <authorList>
            <person name="Barry K."/>
            <person name="Hundley H."/>
            <person name="Shu S."/>
            <person name="Jenkins J."/>
            <person name="Grimwood J."/>
            <person name="Baten A."/>
        </authorList>
    </citation>
    <scope>NUCLEOTIDE SEQUENCE</scope>
    <source>
        <strain evidence="1">CV2-018</strain>
    </source>
</reference>
<proteinExistence type="predicted"/>
<keyword evidence="2" id="KW-1185">Reference proteome</keyword>
<dbReference type="InterPro" id="IPR013078">
    <property type="entry name" value="His_Pase_superF_clade-1"/>
</dbReference>
<protein>
    <submittedName>
        <fullName evidence="1">Uncharacterized protein</fullName>
    </submittedName>
</protein>
<dbReference type="InterPro" id="IPR051710">
    <property type="entry name" value="Phosphatase_SH3-domain"/>
</dbReference>
<evidence type="ECO:0000313" key="1">
    <source>
        <dbReference type="EMBL" id="KAF7849192.1"/>
    </source>
</evidence>
<dbReference type="PANTHER" id="PTHR16469:SF27">
    <property type="entry name" value="UBIQUITIN-ASSOCIATED AND SH3 DOMAIN-CONTAINING BA-RELATED"/>
    <property type="match status" value="1"/>
</dbReference>
<dbReference type="Gene3D" id="3.40.50.1240">
    <property type="entry name" value="Phosphoglycerate mutase-like"/>
    <property type="match status" value="1"/>
</dbReference>
<name>A0A8T0CR00_CORYI</name>
<dbReference type="Proteomes" id="UP000806378">
    <property type="component" value="Unassembled WGS sequence"/>
</dbReference>
<evidence type="ECO:0000313" key="2">
    <source>
        <dbReference type="Proteomes" id="UP000806378"/>
    </source>
</evidence>
<dbReference type="Pfam" id="PF00300">
    <property type="entry name" value="His_Phos_1"/>
    <property type="match status" value="1"/>
</dbReference>
<dbReference type="CDD" id="cd07040">
    <property type="entry name" value="HP"/>
    <property type="match status" value="1"/>
</dbReference>
<dbReference type="SUPFAM" id="SSF53254">
    <property type="entry name" value="Phosphoglycerate mutase-like"/>
    <property type="match status" value="1"/>
</dbReference>
<dbReference type="InterPro" id="IPR029033">
    <property type="entry name" value="His_PPase_superfam"/>
</dbReference>
<dbReference type="EMBL" id="MU089841">
    <property type="protein sequence ID" value="KAF7849192.1"/>
    <property type="molecule type" value="Genomic_DNA"/>
</dbReference>
<comment type="caution">
    <text evidence="1">The sequence shown here is derived from an EMBL/GenBank/DDBJ whole genome shotgun (WGS) entry which is preliminary data.</text>
</comment>
<dbReference type="OrthoDB" id="1467806at2759"/>
<accession>A0A8T0CR00</accession>
<organism evidence="1 2">
    <name type="scientific">Corymbia citriodora subsp. variegata</name>
    <dbReference type="NCBI Taxonomy" id="360336"/>
    <lineage>
        <taxon>Eukaryota</taxon>
        <taxon>Viridiplantae</taxon>
        <taxon>Streptophyta</taxon>
        <taxon>Embryophyta</taxon>
        <taxon>Tracheophyta</taxon>
        <taxon>Spermatophyta</taxon>
        <taxon>Magnoliopsida</taxon>
        <taxon>eudicotyledons</taxon>
        <taxon>Gunneridae</taxon>
        <taxon>Pentapetalae</taxon>
        <taxon>rosids</taxon>
        <taxon>malvids</taxon>
        <taxon>Myrtales</taxon>
        <taxon>Myrtaceae</taxon>
        <taxon>Myrtoideae</taxon>
        <taxon>Eucalypteae</taxon>
        <taxon>Corymbia</taxon>
    </lineage>
</organism>
<dbReference type="Gramene" id="rna-gnl|WGS:JABURB|Cocit.L1093.1">
    <property type="protein sequence ID" value="cds-KAF7849192.1"/>
    <property type="gene ID" value="gene-BT93_L1093"/>
</dbReference>
<dbReference type="PANTHER" id="PTHR16469">
    <property type="entry name" value="UBIQUITIN-ASSOCIATED AND SH3 DOMAIN-CONTAINING BA-RELATED"/>
    <property type="match status" value="1"/>
</dbReference>